<feature type="compositionally biased region" description="Basic and acidic residues" evidence="1">
    <location>
        <begin position="205"/>
        <end position="214"/>
    </location>
</feature>
<dbReference type="EMBL" id="SGPL01000101">
    <property type="protein sequence ID" value="THH17671.1"/>
    <property type="molecule type" value="Genomic_DNA"/>
</dbReference>
<feature type="region of interest" description="Disordered" evidence="1">
    <location>
        <begin position="1"/>
        <end position="97"/>
    </location>
</feature>
<dbReference type="OrthoDB" id="2505473at2759"/>
<evidence type="ECO:0000313" key="2">
    <source>
        <dbReference type="EMBL" id="THH17671.1"/>
    </source>
</evidence>
<feature type="compositionally biased region" description="Acidic residues" evidence="1">
    <location>
        <begin position="88"/>
        <end position="97"/>
    </location>
</feature>
<organism evidence="2 3">
    <name type="scientific">Bondarzewia mesenterica</name>
    <dbReference type="NCBI Taxonomy" id="1095465"/>
    <lineage>
        <taxon>Eukaryota</taxon>
        <taxon>Fungi</taxon>
        <taxon>Dikarya</taxon>
        <taxon>Basidiomycota</taxon>
        <taxon>Agaricomycotina</taxon>
        <taxon>Agaricomycetes</taxon>
        <taxon>Russulales</taxon>
        <taxon>Bondarzewiaceae</taxon>
        <taxon>Bondarzewia</taxon>
    </lineage>
</organism>
<feature type="region of interest" description="Disordered" evidence="1">
    <location>
        <begin position="112"/>
        <end position="133"/>
    </location>
</feature>
<feature type="compositionally biased region" description="Polar residues" evidence="1">
    <location>
        <begin position="1"/>
        <end position="12"/>
    </location>
</feature>
<evidence type="ECO:0000256" key="1">
    <source>
        <dbReference type="SAM" id="MobiDB-lite"/>
    </source>
</evidence>
<comment type="caution">
    <text evidence="2">The sequence shown here is derived from an EMBL/GenBank/DDBJ whole genome shotgun (WGS) entry which is preliminary data.</text>
</comment>
<reference evidence="2 3" key="1">
    <citation type="submission" date="2019-02" db="EMBL/GenBank/DDBJ databases">
        <title>Genome sequencing of the rare red list fungi Bondarzewia mesenterica.</title>
        <authorList>
            <person name="Buettner E."/>
            <person name="Kellner H."/>
        </authorList>
    </citation>
    <scope>NUCLEOTIDE SEQUENCE [LARGE SCALE GENOMIC DNA]</scope>
    <source>
        <strain evidence="2 3">DSM 108281</strain>
    </source>
</reference>
<gene>
    <name evidence="2" type="ORF">EW146_g3179</name>
</gene>
<dbReference type="AlphaFoldDB" id="A0A4S4M0K9"/>
<evidence type="ECO:0000313" key="3">
    <source>
        <dbReference type="Proteomes" id="UP000310158"/>
    </source>
</evidence>
<feature type="region of interest" description="Disordered" evidence="1">
    <location>
        <begin position="189"/>
        <end position="244"/>
    </location>
</feature>
<sequence>MENAASTSNAPSDTKPRGRGRGRSRGGLGKYLRARGRGQGGGRPAEFHQRLVLEGERSAELDEEETEELQKKYARRHLASNADRYAEPEPEIGSDGEEILEPEVDLSKFLERQRREEVPQVLSKPEDEEDDDVDYTLSHISAKGTLDAPSRKGKVQQIEWDAELEEMTREKAAAEANWDLKTRFRVKAAQQQRGRIANRGGAPSRAERRQEKSYVEAPPLPTQQDKPAKDPKPQMEAFLDDLLG</sequence>
<proteinExistence type="predicted"/>
<protein>
    <submittedName>
        <fullName evidence="2">Uncharacterized protein</fullName>
    </submittedName>
</protein>
<feature type="compositionally biased region" description="Basic and acidic residues" evidence="1">
    <location>
        <begin position="45"/>
        <end position="60"/>
    </location>
</feature>
<name>A0A4S4M0K9_9AGAM</name>
<keyword evidence="3" id="KW-1185">Reference proteome</keyword>
<accession>A0A4S4M0K9</accession>
<dbReference type="Proteomes" id="UP000310158">
    <property type="component" value="Unassembled WGS sequence"/>
</dbReference>